<evidence type="ECO:0000313" key="20">
    <source>
        <dbReference type="EMBL" id="TET45770.1"/>
    </source>
</evidence>
<evidence type="ECO:0000256" key="7">
    <source>
        <dbReference type="ARBA" id="ARBA00019373"/>
    </source>
</evidence>
<feature type="transmembrane region" description="Helical" evidence="19">
    <location>
        <begin position="5"/>
        <end position="23"/>
    </location>
</feature>
<reference evidence="20 21" key="1">
    <citation type="submission" date="2019-03" db="EMBL/GenBank/DDBJ databases">
        <title>Metabolic potential of uncultured bacteria and archaea associated with petroleum seepage in deep-sea sediments.</title>
        <authorList>
            <person name="Dong X."/>
            <person name="Hubert C."/>
        </authorList>
    </citation>
    <scope>NUCLEOTIDE SEQUENCE [LARGE SCALE GENOMIC DNA]</scope>
    <source>
        <strain evidence="20">E44_bin18</strain>
    </source>
</reference>
<keyword evidence="15 19" id="KW-0472">Membrane</keyword>
<evidence type="ECO:0000256" key="15">
    <source>
        <dbReference type="ARBA" id="ARBA00023136"/>
    </source>
</evidence>
<proteinExistence type="inferred from homology"/>
<dbReference type="AlphaFoldDB" id="A0A523UTA9"/>
<organism evidence="20 21">
    <name type="scientific">candidate division TA06 bacterium</name>
    <dbReference type="NCBI Taxonomy" id="2250710"/>
    <lineage>
        <taxon>Bacteria</taxon>
        <taxon>Bacteria division TA06</taxon>
    </lineage>
</organism>
<evidence type="ECO:0000256" key="3">
    <source>
        <dbReference type="ARBA" id="ARBA00005119"/>
    </source>
</evidence>
<keyword evidence="9" id="KW-0444">Lipid biosynthesis</keyword>
<evidence type="ECO:0000256" key="1">
    <source>
        <dbReference type="ARBA" id="ARBA00001698"/>
    </source>
</evidence>
<evidence type="ECO:0000256" key="18">
    <source>
        <dbReference type="RuleBase" id="RU003938"/>
    </source>
</evidence>
<evidence type="ECO:0000256" key="5">
    <source>
        <dbReference type="ARBA" id="ARBA00010185"/>
    </source>
</evidence>
<comment type="pathway">
    <text evidence="3 18">Phospholipid metabolism; CDP-diacylglycerol biosynthesis; CDP-diacylglycerol from sn-glycerol 3-phosphate: step 3/3.</text>
</comment>
<evidence type="ECO:0000256" key="9">
    <source>
        <dbReference type="ARBA" id="ARBA00022516"/>
    </source>
</evidence>
<dbReference type="EMBL" id="SOJN01000075">
    <property type="protein sequence ID" value="TET45770.1"/>
    <property type="molecule type" value="Genomic_DNA"/>
</dbReference>
<dbReference type="Proteomes" id="UP000315525">
    <property type="component" value="Unassembled WGS sequence"/>
</dbReference>
<evidence type="ECO:0000256" key="16">
    <source>
        <dbReference type="ARBA" id="ARBA00023209"/>
    </source>
</evidence>
<dbReference type="GO" id="GO:0016024">
    <property type="term" value="P:CDP-diacylglycerol biosynthetic process"/>
    <property type="evidence" value="ECO:0007669"/>
    <property type="project" value="UniProtKB-UniPathway"/>
</dbReference>
<feature type="transmembrane region" description="Helical" evidence="19">
    <location>
        <begin position="184"/>
        <end position="203"/>
    </location>
</feature>
<sequence length="276" mass="30897">MRVNLLRRLVTALVFLPVLVIIARAGGGYYLVLIGLGIGIGTYEFLTMLEARGMKPYKVLGTFCALLLGWTAFYQSYLFTYLTFTILLLALSITELSRRVEEQAINHIATTIFGAMYVGWLMSHLVLLRELPYAMGQTYSTGTGYALLPFVLTWSCDSAAYFFGIKFGRHKLLPRISPEKSWEGAIGGVFFAVIAGFVYQQVYAHFLSWFDIFVLGFLVGVLAQVGDLVESLIKRDADMKDAATTIPGHGGVLDRFDSLLFTAPMIYYYLRFFAAR</sequence>
<evidence type="ECO:0000256" key="4">
    <source>
        <dbReference type="ARBA" id="ARBA00005189"/>
    </source>
</evidence>
<comment type="pathway">
    <text evidence="4">Lipid metabolism.</text>
</comment>
<keyword evidence="14" id="KW-0443">Lipid metabolism</keyword>
<evidence type="ECO:0000256" key="19">
    <source>
        <dbReference type="SAM" id="Phobius"/>
    </source>
</evidence>
<feature type="transmembrane region" description="Helical" evidence="19">
    <location>
        <begin position="143"/>
        <end position="163"/>
    </location>
</feature>
<keyword evidence="10 18" id="KW-0808">Transferase</keyword>
<accession>A0A523UTA9</accession>
<comment type="similarity">
    <text evidence="5 18">Belongs to the CDS family.</text>
</comment>
<keyword evidence="13 19" id="KW-1133">Transmembrane helix</keyword>
<keyword evidence="17" id="KW-1208">Phospholipid metabolism</keyword>
<feature type="transmembrane region" description="Helical" evidence="19">
    <location>
        <begin position="29"/>
        <end position="49"/>
    </location>
</feature>
<evidence type="ECO:0000256" key="11">
    <source>
        <dbReference type="ARBA" id="ARBA00022692"/>
    </source>
</evidence>
<evidence type="ECO:0000256" key="14">
    <source>
        <dbReference type="ARBA" id="ARBA00023098"/>
    </source>
</evidence>
<dbReference type="EC" id="2.7.7.41" evidence="6 18"/>
<evidence type="ECO:0000256" key="8">
    <source>
        <dbReference type="ARBA" id="ARBA00022475"/>
    </source>
</evidence>
<evidence type="ECO:0000256" key="6">
    <source>
        <dbReference type="ARBA" id="ARBA00012487"/>
    </source>
</evidence>
<dbReference type="InterPro" id="IPR000374">
    <property type="entry name" value="PC_trans"/>
</dbReference>
<name>A0A523UTA9_UNCT6</name>
<feature type="transmembrane region" description="Helical" evidence="19">
    <location>
        <begin position="79"/>
        <end position="97"/>
    </location>
</feature>
<protein>
    <recommendedName>
        <fullName evidence="7 18">Phosphatidate cytidylyltransferase</fullName>
        <ecNumber evidence="6 18">2.7.7.41</ecNumber>
    </recommendedName>
</protein>
<dbReference type="PANTHER" id="PTHR46382:SF1">
    <property type="entry name" value="PHOSPHATIDATE CYTIDYLYLTRANSFERASE"/>
    <property type="match status" value="1"/>
</dbReference>
<comment type="catalytic activity">
    <reaction evidence="1 18">
        <text>a 1,2-diacyl-sn-glycero-3-phosphate + CTP + H(+) = a CDP-1,2-diacyl-sn-glycerol + diphosphate</text>
        <dbReference type="Rhea" id="RHEA:16229"/>
        <dbReference type="ChEBI" id="CHEBI:15378"/>
        <dbReference type="ChEBI" id="CHEBI:33019"/>
        <dbReference type="ChEBI" id="CHEBI:37563"/>
        <dbReference type="ChEBI" id="CHEBI:58332"/>
        <dbReference type="ChEBI" id="CHEBI:58608"/>
        <dbReference type="EC" id="2.7.7.41"/>
    </reaction>
</comment>
<evidence type="ECO:0000313" key="21">
    <source>
        <dbReference type="Proteomes" id="UP000315525"/>
    </source>
</evidence>
<gene>
    <name evidence="20" type="ORF">E3J62_06255</name>
</gene>
<dbReference type="UniPathway" id="UPA00557">
    <property type="reaction ID" value="UER00614"/>
</dbReference>
<evidence type="ECO:0000256" key="10">
    <source>
        <dbReference type="ARBA" id="ARBA00022679"/>
    </source>
</evidence>
<keyword evidence="12 18" id="KW-0548">Nucleotidyltransferase</keyword>
<evidence type="ECO:0000256" key="13">
    <source>
        <dbReference type="ARBA" id="ARBA00022989"/>
    </source>
</evidence>
<evidence type="ECO:0000256" key="17">
    <source>
        <dbReference type="ARBA" id="ARBA00023264"/>
    </source>
</evidence>
<keyword evidence="11 18" id="KW-0812">Transmembrane</keyword>
<feature type="transmembrane region" description="Helical" evidence="19">
    <location>
        <begin position="104"/>
        <end position="123"/>
    </location>
</feature>
<keyword evidence="8" id="KW-1003">Cell membrane</keyword>
<dbReference type="Pfam" id="PF01148">
    <property type="entry name" value="CTP_transf_1"/>
    <property type="match status" value="1"/>
</dbReference>
<dbReference type="GO" id="GO:0004605">
    <property type="term" value="F:phosphatidate cytidylyltransferase activity"/>
    <property type="evidence" value="ECO:0007669"/>
    <property type="project" value="UniProtKB-EC"/>
</dbReference>
<evidence type="ECO:0000256" key="12">
    <source>
        <dbReference type="ARBA" id="ARBA00022695"/>
    </source>
</evidence>
<comment type="subcellular location">
    <subcellularLocation>
        <location evidence="2">Cell membrane</location>
        <topology evidence="2">Multi-pass membrane protein</topology>
    </subcellularLocation>
</comment>
<dbReference type="GO" id="GO:0005886">
    <property type="term" value="C:plasma membrane"/>
    <property type="evidence" value="ECO:0007669"/>
    <property type="project" value="UniProtKB-SubCell"/>
</dbReference>
<keyword evidence="16" id="KW-0594">Phospholipid biosynthesis</keyword>
<feature type="transmembrane region" description="Helical" evidence="19">
    <location>
        <begin position="209"/>
        <end position="229"/>
    </location>
</feature>
<dbReference type="PROSITE" id="PS01315">
    <property type="entry name" value="CDS"/>
    <property type="match status" value="1"/>
</dbReference>
<comment type="caution">
    <text evidence="20">The sequence shown here is derived from an EMBL/GenBank/DDBJ whole genome shotgun (WGS) entry which is preliminary data.</text>
</comment>
<evidence type="ECO:0000256" key="2">
    <source>
        <dbReference type="ARBA" id="ARBA00004651"/>
    </source>
</evidence>
<dbReference type="PANTHER" id="PTHR46382">
    <property type="entry name" value="PHOSPHATIDATE CYTIDYLYLTRANSFERASE"/>
    <property type="match status" value="1"/>
</dbReference>